<dbReference type="PRINTS" id="PR00956">
    <property type="entry name" value="FLGMOTORFLIN"/>
</dbReference>
<comment type="function">
    <text evidence="7">FliN is one of three proteins (FliG, FliN, FliM) that form the rotor-mounted switch complex (C ring), located at the base of the basal body. This complex interacts with the CheY and CheZ chemotaxis proteins, in addition to contacting components of the motor that determine the direction of flagellar rotation.</text>
</comment>
<evidence type="ECO:0000313" key="11">
    <source>
        <dbReference type="Proteomes" id="UP001143486"/>
    </source>
</evidence>
<dbReference type="PANTHER" id="PTHR43484:SF1">
    <property type="entry name" value="FLAGELLAR MOTOR SWITCH PROTEIN FLIN"/>
    <property type="match status" value="1"/>
</dbReference>
<keyword evidence="4 7" id="KW-0145">Chemotaxis</keyword>
<dbReference type="InterPro" id="IPR001172">
    <property type="entry name" value="FliN_T3SS_HrcQb"/>
</dbReference>
<dbReference type="GO" id="GO:0006935">
    <property type="term" value="P:chemotaxis"/>
    <property type="evidence" value="ECO:0007669"/>
    <property type="project" value="UniProtKB-KW"/>
</dbReference>
<dbReference type="InterPro" id="IPR036429">
    <property type="entry name" value="SpoA-like_sf"/>
</dbReference>
<evidence type="ECO:0000256" key="2">
    <source>
        <dbReference type="ARBA" id="ARBA00021897"/>
    </source>
</evidence>
<dbReference type="AlphaFoldDB" id="A0A9W6MM93"/>
<dbReference type="GO" id="GO:0009425">
    <property type="term" value="C:bacterial-type flagellum basal body"/>
    <property type="evidence" value="ECO:0007669"/>
    <property type="project" value="UniProtKB-SubCell"/>
</dbReference>
<dbReference type="Pfam" id="PF01052">
    <property type="entry name" value="FliMN_C"/>
    <property type="match status" value="1"/>
</dbReference>
<dbReference type="GO" id="GO:0003774">
    <property type="term" value="F:cytoskeletal motor activity"/>
    <property type="evidence" value="ECO:0007669"/>
    <property type="project" value="UniProtKB-UniRule"/>
</dbReference>
<dbReference type="SUPFAM" id="SSF101801">
    <property type="entry name" value="Surface presentation of antigens (SPOA)"/>
    <property type="match status" value="1"/>
</dbReference>
<sequence>MADENNFDLPDLGNDAQQVPAAAPAPKADQMLEDDAKNAADLAPVFDVPVNISAVLGKAHIDVNSLLKLTSGSVVELDRKIGEAIDIYVNNRLVARGEVVVVDDRLGVTMTEIIKDGDAA</sequence>
<evidence type="ECO:0000256" key="6">
    <source>
        <dbReference type="ARBA" id="ARBA00023136"/>
    </source>
</evidence>
<dbReference type="GO" id="GO:0071973">
    <property type="term" value="P:bacterial-type flagellum-dependent cell motility"/>
    <property type="evidence" value="ECO:0007669"/>
    <property type="project" value="UniProtKB-UniRule"/>
</dbReference>
<comment type="similarity">
    <text evidence="1 7">Belongs to the FliN/MopA/SpaO family.</text>
</comment>
<dbReference type="NCBIfam" id="TIGR02480">
    <property type="entry name" value="fliN"/>
    <property type="match status" value="1"/>
</dbReference>
<dbReference type="InterPro" id="IPR051469">
    <property type="entry name" value="FliN/MopA/SpaO"/>
</dbReference>
<name>A0A9W6MM93_9PROT</name>
<comment type="subcellular location">
    <subcellularLocation>
        <location evidence="7">Cell membrane</location>
        <topology evidence="7">Peripheral membrane protein</topology>
        <orientation evidence="7">Cytoplasmic side</orientation>
    </subcellularLocation>
    <subcellularLocation>
        <location evidence="7">Bacterial flagellum basal body</location>
    </subcellularLocation>
</comment>
<keyword evidence="11" id="KW-1185">Reference proteome</keyword>
<feature type="domain" description="Flagellar motor switch protein FliN-like C-terminal" evidence="9">
    <location>
        <begin position="46"/>
        <end position="114"/>
    </location>
</feature>
<keyword evidence="3 7" id="KW-1003">Cell membrane</keyword>
<reference evidence="10" key="1">
    <citation type="journal article" date="2014" name="Int. J. Syst. Evol. Microbiol.">
        <title>Complete genome sequence of Corynebacterium casei LMG S-19264T (=DSM 44701T), isolated from a smear-ripened cheese.</title>
        <authorList>
            <consortium name="US DOE Joint Genome Institute (JGI-PGF)"/>
            <person name="Walter F."/>
            <person name="Albersmeier A."/>
            <person name="Kalinowski J."/>
            <person name="Ruckert C."/>
        </authorList>
    </citation>
    <scope>NUCLEOTIDE SEQUENCE</scope>
    <source>
        <strain evidence="10">VKM B-1513</strain>
    </source>
</reference>
<proteinExistence type="inferred from homology"/>
<gene>
    <name evidence="10" type="primary">fliN</name>
    <name evidence="10" type="ORF">GCM10017621_07880</name>
</gene>
<accession>A0A9W6MM93</accession>
<evidence type="ECO:0000256" key="8">
    <source>
        <dbReference type="SAM" id="MobiDB-lite"/>
    </source>
</evidence>
<comment type="caution">
    <text evidence="10">The sequence shown here is derived from an EMBL/GenBank/DDBJ whole genome shotgun (WGS) entry which is preliminary data.</text>
</comment>
<evidence type="ECO:0000313" key="10">
    <source>
        <dbReference type="EMBL" id="GLK51280.1"/>
    </source>
</evidence>
<evidence type="ECO:0000259" key="9">
    <source>
        <dbReference type="Pfam" id="PF01052"/>
    </source>
</evidence>
<evidence type="ECO:0000256" key="5">
    <source>
        <dbReference type="ARBA" id="ARBA00022779"/>
    </source>
</evidence>
<keyword evidence="10" id="KW-0966">Cell projection</keyword>
<evidence type="ECO:0000256" key="3">
    <source>
        <dbReference type="ARBA" id="ARBA00022475"/>
    </source>
</evidence>
<dbReference type="Gene3D" id="2.30.330.10">
    <property type="entry name" value="SpoA-like"/>
    <property type="match status" value="1"/>
</dbReference>
<dbReference type="Proteomes" id="UP001143486">
    <property type="component" value="Unassembled WGS sequence"/>
</dbReference>
<reference evidence="10" key="2">
    <citation type="submission" date="2023-01" db="EMBL/GenBank/DDBJ databases">
        <authorList>
            <person name="Sun Q."/>
            <person name="Evtushenko L."/>
        </authorList>
    </citation>
    <scope>NUCLEOTIDE SEQUENCE</scope>
    <source>
        <strain evidence="10">VKM B-1513</strain>
    </source>
</reference>
<dbReference type="InterPro" id="IPR001543">
    <property type="entry name" value="FliN-like_C"/>
</dbReference>
<keyword evidence="5 7" id="KW-0283">Flagellar rotation</keyword>
<dbReference type="PANTHER" id="PTHR43484">
    <property type="match status" value="1"/>
</dbReference>
<dbReference type="GO" id="GO:0005886">
    <property type="term" value="C:plasma membrane"/>
    <property type="evidence" value="ECO:0007669"/>
    <property type="project" value="UniProtKB-SubCell"/>
</dbReference>
<organism evidence="10 11">
    <name type="scientific">Maricaulis virginensis</name>
    <dbReference type="NCBI Taxonomy" id="144022"/>
    <lineage>
        <taxon>Bacteria</taxon>
        <taxon>Pseudomonadati</taxon>
        <taxon>Pseudomonadota</taxon>
        <taxon>Alphaproteobacteria</taxon>
        <taxon>Maricaulales</taxon>
        <taxon>Maricaulaceae</taxon>
        <taxon>Maricaulis</taxon>
    </lineage>
</organism>
<evidence type="ECO:0000256" key="4">
    <source>
        <dbReference type="ARBA" id="ARBA00022500"/>
    </source>
</evidence>
<keyword evidence="7" id="KW-0975">Bacterial flagellum</keyword>
<protein>
    <recommendedName>
        <fullName evidence="2 7">Flagellar motor switch protein FliN</fullName>
    </recommendedName>
</protein>
<keyword evidence="10" id="KW-0282">Flagellum</keyword>
<feature type="compositionally biased region" description="Low complexity" evidence="8">
    <location>
        <begin position="16"/>
        <end position="29"/>
    </location>
</feature>
<keyword evidence="6 7" id="KW-0472">Membrane</keyword>
<dbReference type="RefSeq" id="WP_271185666.1">
    <property type="nucleotide sequence ID" value="NZ_BSFE01000002.1"/>
</dbReference>
<evidence type="ECO:0000256" key="7">
    <source>
        <dbReference type="RuleBase" id="RU362074"/>
    </source>
</evidence>
<evidence type="ECO:0000256" key="1">
    <source>
        <dbReference type="ARBA" id="ARBA00009226"/>
    </source>
</evidence>
<dbReference type="EMBL" id="BSFE01000002">
    <property type="protein sequence ID" value="GLK51280.1"/>
    <property type="molecule type" value="Genomic_DNA"/>
</dbReference>
<keyword evidence="10" id="KW-0969">Cilium</keyword>
<feature type="region of interest" description="Disordered" evidence="8">
    <location>
        <begin position="1"/>
        <end position="30"/>
    </location>
</feature>
<dbReference type="InterPro" id="IPR012826">
    <property type="entry name" value="FliN"/>
</dbReference>